<dbReference type="InterPro" id="IPR049819">
    <property type="entry name" value="SP_0009-like"/>
</dbReference>
<reference evidence="1" key="1">
    <citation type="submission" date="2023-02" db="EMBL/GenBank/DDBJ databases">
        <title>Streptococcus sp. Genome Sequencing and Assembly.</title>
        <authorList>
            <person name="Shore S.M."/>
            <person name="Nicholson T.L."/>
        </authorList>
    </citation>
    <scope>NUCLEOTIDE SEQUENCE</scope>
    <source>
        <strain evidence="1">29887</strain>
    </source>
</reference>
<organism evidence="1">
    <name type="scientific">Streptococcus iners</name>
    <dbReference type="NCBI Taxonomy" id="3028084"/>
    <lineage>
        <taxon>Bacteria</taxon>
        <taxon>Bacillati</taxon>
        <taxon>Bacillota</taxon>
        <taxon>Bacilli</taxon>
        <taxon>Lactobacillales</taxon>
        <taxon>Streptococcaceae</taxon>
        <taxon>Streptococcus</taxon>
    </lineage>
</organism>
<gene>
    <name evidence="1" type="ORF">PW252_00050</name>
</gene>
<name>A0AA96VMA3_9STRE</name>
<proteinExistence type="predicted"/>
<dbReference type="NCBIfam" id="NF040896">
    <property type="entry name" value="SP_0009_fam"/>
    <property type="match status" value="1"/>
</dbReference>
<sequence>MTDSIFKVVEQFLQHSEEKLEELSQKNQELKLDEKDL</sequence>
<dbReference type="EMBL" id="CP118735">
    <property type="protein sequence ID" value="WNY51121.1"/>
    <property type="molecule type" value="Genomic_DNA"/>
</dbReference>
<dbReference type="KEGG" id="sins:PW252_00050"/>
<dbReference type="AlphaFoldDB" id="A0AA96VMA3"/>
<dbReference type="RefSeq" id="WP_105118506.1">
    <property type="nucleotide sequence ID" value="NZ_CP118735.1"/>
</dbReference>
<accession>A0AA96VMA3</accession>
<evidence type="ECO:0000313" key="1">
    <source>
        <dbReference type="EMBL" id="WNY51121.1"/>
    </source>
</evidence>
<protein>
    <submittedName>
        <fullName evidence="1">SP_0009 family protein</fullName>
    </submittedName>
</protein>